<sequence length="84" mass="9074">KNGEGACAFRPIYLIPSGAKLFEKVIARKLEKQIGEKCPLSSFQFGFKKGLSAIGAVDKVKSAAKMEMEKPISARSSVCGLRLI</sequence>
<dbReference type="AlphaFoldDB" id="A0ABD2P740"/>
<gene>
    <name evidence="1" type="ORF">HHI36_001128</name>
</gene>
<feature type="non-terminal residue" evidence="1">
    <location>
        <position position="1"/>
    </location>
</feature>
<evidence type="ECO:0008006" key="3">
    <source>
        <dbReference type="Google" id="ProtNLM"/>
    </source>
</evidence>
<dbReference type="EMBL" id="JABFTP020000185">
    <property type="protein sequence ID" value="KAL3286629.1"/>
    <property type="molecule type" value="Genomic_DNA"/>
</dbReference>
<accession>A0ABD2P740</accession>
<evidence type="ECO:0000313" key="1">
    <source>
        <dbReference type="EMBL" id="KAL3286629.1"/>
    </source>
</evidence>
<keyword evidence="2" id="KW-1185">Reference proteome</keyword>
<evidence type="ECO:0000313" key="2">
    <source>
        <dbReference type="Proteomes" id="UP001516400"/>
    </source>
</evidence>
<protein>
    <recommendedName>
        <fullName evidence="3">Reverse transcriptase</fullName>
    </recommendedName>
</protein>
<reference evidence="1 2" key="1">
    <citation type="journal article" date="2021" name="BMC Biol.">
        <title>Horizontally acquired antibacterial genes associated with adaptive radiation of ladybird beetles.</title>
        <authorList>
            <person name="Li H.S."/>
            <person name="Tang X.F."/>
            <person name="Huang Y.H."/>
            <person name="Xu Z.Y."/>
            <person name="Chen M.L."/>
            <person name="Du X.Y."/>
            <person name="Qiu B.Y."/>
            <person name="Chen P.T."/>
            <person name="Zhang W."/>
            <person name="Slipinski A."/>
            <person name="Escalona H.E."/>
            <person name="Waterhouse R.M."/>
            <person name="Zwick A."/>
            <person name="Pang H."/>
        </authorList>
    </citation>
    <scope>NUCLEOTIDE SEQUENCE [LARGE SCALE GENOMIC DNA]</scope>
    <source>
        <strain evidence="1">SYSU2018</strain>
    </source>
</reference>
<organism evidence="1 2">
    <name type="scientific">Cryptolaemus montrouzieri</name>
    <dbReference type="NCBI Taxonomy" id="559131"/>
    <lineage>
        <taxon>Eukaryota</taxon>
        <taxon>Metazoa</taxon>
        <taxon>Ecdysozoa</taxon>
        <taxon>Arthropoda</taxon>
        <taxon>Hexapoda</taxon>
        <taxon>Insecta</taxon>
        <taxon>Pterygota</taxon>
        <taxon>Neoptera</taxon>
        <taxon>Endopterygota</taxon>
        <taxon>Coleoptera</taxon>
        <taxon>Polyphaga</taxon>
        <taxon>Cucujiformia</taxon>
        <taxon>Coccinelloidea</taxon>
        <taxon>Coccinellidae</taxon>
        <taxon>Scymninae</taxon>
        <taxon>Scymnini</taxon>
        <taxon>Cryptolaemus</taxon>
    </lineage>
</organism>
<name>A0ABD2P740_9CUCU</name>
<comment type="caution">
    <text evidence="1">The sequence shown here is derived from an EMBL/GenBank/DDBJ whole genome shotgun (WGS) entry which is preliminary data.</text>
</comment>
<proteinExistence type="predicted"/>
<dbReference type="Proteomes" id="UP001516400">
    <property type="component" value="Unassembled WGS sequence"/>
</dbReference>